<gene>
    <name evidence="2" type="ORF">LRAMOSA11124</name>
</gene>
<organism evidence="2">
    <name type="scientific">Lichtheimia ramosa</name>
    <dbReference type="NCBI Taxonomy" id="688394"/>
    <lineage>
        <taxon>Eukaryota</taxon>
        <taxon>Fungi</taxon>
        <taxon>Fungi incertae sedis</taxon>
        <taxon>Mucoromycota</taxon>
        <taxon>Mucoromycotina</taxon>
        <taxon>Mucoromycetes</taxon>
        <taxon>Mucorales</taxon>
        <taxon>Lichtheimiaceae</taxon>
        <taxon>Lichtheimia</taxon>
    </lineage>
</organism>
<dbReference type="AlphaFoldDB" id="A0A077WUE0"/>
<reference evidence="2" key="1">
    <citation type="journal article" date="2014" name="Genome Announc.">
        <title>De novo whole-genome sequence and genome annotation of Lichtheimia ramosa.</title>
        <authorList>
            <person name="Linde J."/>
            <person name="Schwartze V."/>
            <person name="Binder U."/>
            <person name="Lass-Florl C."/>
            <person name="Voigt K."/>
            <person name="Horn F."/>
        </authorList>
    </citation>
    <scope>NUCLEOTIDE SEQUENCE</scope>
    <source>
        <strain evidence="2">JMRC FSU:6197</strain>
    </source>
</reference>
<evidence type="ECO:0000256" key="1">
    <source>
        <dbReference type="SAM" id="MobiDB-lite"/>
    </source>
</evidence>
<feature type="compositionally biased region" description="Acidic residues" evidence="1">
    <location>
        <begin position="487"/>
        <end position="507"/>
    </location>
</feature>
<accession>A0A077WUE0</accession>
<feature type="compositionally biased region" description="Low complexity" evidence="1">
    <location>
        <begin position="411"/>
        <end position="469"/>
    </location>
</feature>
<feature type="compositionally biased region" description="Low complexity" evidence="1">
    <location>
        <begin position="213"/>
        <end position="222"/>
    </location>
</feature>
<feature type="region of interest" description="Disordered" evidence="1">
    <location>
        <begin position="213"/>
        <end position="239"/>
    </location>
</feature>
<feature type="compositionally biased region" description="Acidic residues" evidence="1">
    <location>
        <begin position="223"/>
        <end position="239"/>
    </location>
</feature>
<evidence type="ECO:0000313" key="2">
    <source>
        <dbReference type="EMBL" id="CDS10638.1"/>
    </source>
</evidence>
<protein>
    <submittedName>
        <fullName evidence="2">Uncharacterized protein</fullName>
    </submittedName>
</protein>
<dbReference type="EMBL" id="LK023338">
    <property type="protein sequence ID" value="CDS10638.1"/>
    <property type="molecule type" value="Genomic_DNA"/>
</dbReference>
<name>A0A077WUE0_9FUNG</name>
<feature type="compositionally biased region" description="Low complexity" evidence="1">
    <location>
        <begin position="365"/>
        <end position="392"/>
    </location>
</feature>
<feature type="region of interest" description="Disordered" evidence="1">
    <location>
        <begin position="360"/>
        <end position="515"/>
    </location>
</feature>
<proteinExistence type="predicted"/>
<sequence>MRIPEPNANLIKSCSSLSGTPASRNVVGAASLPTTCADDHVSVLPPVGVLSSVGASAGDDTSVSGSPAVRFAGAASVREEGVSVSGARVLSLDDVASFSAVVESAGDVSAVGDGVASSLSAVASSSRSEVASSLSGATSSSCDDVASSLSAVASSPGDVASFSAVGEAAGEAAGDVSAVVSARDEGVSAHGDVIASLSRVALSARGEGVVALPASPAAANSANDDEHDDDDNANDDDNDDEELAFLFDHLTIEDEHDDDTYMVHLDHRESLPDPYDMDIDADVWPLPPSPEELVVLSLLSLVTVAPLVLPSSDPIPMEAEDLPPSITFEAATHPPSSSPMPTSMQIDAAILSSVITAITNPDPPATMTTATMTPTMTPTMPTTTTTTPDITTSNRQPVINEDMPPPPPRSPRNSSPNAAPFITTPATTSSTSAPNTVASSATTTSTRNTQPPSPRPQQHGSPQQQPQDQAISDEAAAALYTLWLELQDAEEEEDQEQEEEEDDGDSNDGDHYYYY</sequence>